<feature type="transmembrane region" description="Helical" evidence="5">
    <location>
        <begin position="74"/>
        <end position="93"/>
    </location>
</feature>
<keyword evidence="4 5" id="KW-0472">Membrane</keyword>
<dbReference type="Pfam" id="PF07681">
    <property type="entry name" value="DoxX"/>
    <property type="match status" value="1"/>
</dbReference>
<keyword evidence="3 5" id="KW-1133">Transmembrane helix</keyword>
<feature type="transmembrane region" description="Helical" evidence="5">
    <location>
        <begin position="99"/>
        <end position="116"/>
    </location>
</feature>
<evidence type="ECO:0000256" key="3">
    <source>
        <dbReference type="ARBA" id="ARBA00022989"/>
    </source>
</evidence>
<evidence type="ECO:0000313" key="6">
    <source>
        <dbReference type="EMBL" id="TKB95560.1"/>
    </source>
</evidence>
<organism evidence="6 7">
    <name type="scientific">Pedobacter cryophilus</name>
    <dbReference type="NCBI Taxonomy" id="2571271"/>
    <lineage>
        <taxon>Bacteria</taxon>
        <taxon>Pseudomonadati</taxon>
        <taxon>Bacteroidota</taxon>
        <taxon>Sphingobacteriia</taxon>
        <taxon>Sphingobacteriales</taxon>
        <taxon>Sphingobacteriaceae</taxon>
        <taxon>Pedobacter</taxon>
    </lineage>
</organism>
<dbReference type="OrthoDB" id="8161897at2"/>
<evidence type="ECO:0000313" key="7">
    <source>
        <dbReference type="Proteomes" id="UP000308181"/>
    </source>
</evidence>
<evidence type="ECO:0000256" key="2">
    <source>
        <dbReference type="ARBA" id="ARBA00022692"/>
    </source>
</evidence>
<dbReference type="GO" id="GO:0016020">
    <property type="term" value="C:membrane"/>
    <property type="evidence" value="ECO:0007669"/>
    <property type="project" value="UniProtKB-SubCell"/>
</dbReference>
<feature type="transmembrane region" description="Helical" evidence="5">
    <location>
        <begin position="42"/>
        <end position="67"/>
    </location>
</feature>
<dbReference type="Proteomes" id="UP000308181">
    <property type="component" value="Unassembled WGS sequence"/>
</dbReference>
<gene>
    <name evidence="6" type="ORF">FA046_16295</name>
</gene>
<comment type="caution">
    <text evidence="6">The sequence shown here is derived from an EMBL/GenBank/DDBJ whole genome shotgun (WGS) entry which is preliminary data.</text>
</comment>
<sequence>MKQKIIFGISLLFGLMFINSGFNKFFNYMPMPDDMPKNMLKFMAAFMEIGWLMPLIAVTEIIGGILFIIPKFRALGAIIIFPVMIGILLTHIINEPTGLPIAVVLMGINLWIIFENREKYFPMVNK</sequence>
<dbReference type="InterPro" id="IPR032808">
    <property type="entry name" value="DoxX"/>
</dbReference>
<comment type="subcellular location">
    <subcellularLocation>
        <location evidence="1">Membrane</location>
        <topology evidence="1">Multi-pass membrane protein</topology>
    </subcellularLocation>
</comment>
<proteinExistence type="predicted"/>
<evidence type="ECO:0000256" key="5">
    <source>
        <dbReference type="SAM" id="Phobius"/>
    </source>
</evidence>
<dbReference type="EMBL" id="SWBP01000008">
    <property type="protein sequence ID" value="TKB95560.1"/>
    <property type="molecule type" value="Genomic_DNA"/>
</dbReference>
<accession>A0A4U1BWS8</accession>
<dbReference type="RefSeq" id="WP_136827606.1">
    <property type="nucleotide sequence ID" value="NZ_SWBP01000008.1"/>
</dbReference>
<dbReference type="AlphaFoldDB" id="A0A4U1BWS8"/>
<evidence type="ECO:0000256" key="1">
    <source>
        <dbReference type="ARBA" id="ARBA00004141"/>
    </source>
</evidence>
<reference evidence="6 7" key="1">
    <citation type="submission" date="2019-04" db="EMBL/GenBank/DDBJ databases">
        <title>Pedobacter sp. AR-3-17 sp. nov., isolated from Arctic soil.</title>
        <authorList>
            <person name="Dahal R.H."/>
            <person name="Kim D.-U."/>
        </authorList>
    </citation>
    <scope>NUCLEOTIDE SEQUENCE [LARGE SCALE GENOMIC DNA]</scope>
    <source>
        <strain evidence="6 7">AR-3-17</strain>
    </source>
</reference>
<evidence type="ECO:0000256" key="4">
    <source>
        <dbReference type="ARBA" id="ARBA00023136"/>
    </source>
</evidence>
<keyword evidence="2 5" id="KW-0812">Transmembrane</keyword>
<feature type="transmembrane region" description="Helical" evidence="5">
    <location>
        <begin position="5"/>
        <end position="22"/>
    </location>
</feature>
<protein>
    <submittedName>
        <fullName evidence="6">DoxX family membrane protein</fullName>
    </submittedName>
</protein>
<keyword evidence="7" id="KW-1185">Reference proteome</keyword>
<name>A0A4U1BWS8_9SPHI</name>